<keyword evidence="6" id="KW-1185">Reference proteome</keyword>
<dbReference type="KEGG" id="pco:PHACADRAFT_122527"/>
<dbReference type="HOGENOM" id="CLU_013694_1_1_1"/>
<dbReference type="PANTHER" id="PTHR19919">
    <property type="entry name" value="WD REPEAT CONTAINING PROTEIN"/>
    <property type="match status" value="1"/>
</dbReference>
<evidence type="ECO:0000256" key="3">
    <source>
        <dbReference type="PROSITE-ProRule" id="PRU00221"/>
    </source>
</evidence>
<protein>
    <recommendedName>
        <fullName evidence="7">WD40 repeat-like protein</fullName>
    </recommendedName>
</protein>
<dbReference type="SMART" id="SM00320">
    <property type="entry name" value="WD40"/>
    <property type="match status" value="5"/>
</dbReference>
<dbReference type="SUPFAM" id="SSF50978">
    <property type="entry name" value="WD40 repeat-like"/>
    <property type="match status" value="1"/>
</dbReference>
<evidence type="ECO:0000256" key="2">
    <source>
        <dbReference type="ARBA" id="ARBA00022737"/>
    </source>
</evidence>
<evidence type="ECO:0008006" key="7">
    <source>
        <dbReference type="Google" id="ProtNLM"/>
    </source>
</evidence>
<dbReference type="RefSeq" id="XP_007396607.1">
    <property type="nucleotide sequence ID" value="XM_007396545.1"/>
</dbReference>
<keyword evidence="2" id="KW-0677">Repeat</keyword>
<feature type="repeat" description="WD" evidence="3">
    <location>
        <begin position="330"/>
        <end position="367"/>
    </location>
</feature>
<dbReference type="AlphaFoldDB" id="K5UV79"/>
<dbReference type="InterPro" id="IPR019775">
    <property type="entry name" value="WD40_repeat_CS"/>
</dbReference>
<dbReference type="InterPro" id="IPR036322">
    <property type="entry name" value="WD40_repeat_dom_sf"/>
</dbReference>
<dbReference type="InterPro" id="IPR045159">
    <property type="entry name" value="DCAF7-like"/>
</dbReference>
<dbReference type="InParanoid" id="K5UV79"/>
<dbReference type="FunCoup" id="K5UV79">
    <property type="interactions" value="500"/>
</dbReference>
<feature type="compositionally biased region" description="Low complexity" evidence="4">
    <location>
        <begin position="266"/>
        <end position="285"/>
    </location>
</feature>
<dbReference type="InterPro" id="IPR001680">
    <property type="entry name" value="WD40_rpt"/>
</dbReference>
<feature type="region of interest" description="Disordered" evidence="4">
    <location>
        <begin position="371"/>
        <end position="399"/>
    </location>
</feature>
<gene>
    <name evidence="5" type="ORF">PHACADRAFT_122527</name>
</gene>
<dbReference type="Proteomes" id="UP000008370">
    <property type="component" value="Unassembled WGS sequence"/>
</dbReference>
<feature type="compositionally biased region" description="Gly residues" evidence="4">
    <location>
        <begin position="134"/>
        <end position="143"/>
    </location>
</feature>
<dbReference type="EMBL" id="JH930473">
    <property type="protein sequence ID" value="EKM53896.1"/>
    <property type="molecule type" value="Genomic_DNA"/>
</dbReference>
<dbReference type="InterPro" id="IPR015943">
    <property type="entry name" value="WD40/YVTN_repeat-like_dom_sf"/>
</dbReference>
<dbReference type="OrthoDB" id="1284551at2759"/>
<evidence type="ECO:0000313" key="6">
    <source>
        <dbReference type="Proteomes" id="UP000008370"/>
    </source>
</evidence>
<dbReference type="STRING" id="650164.K5UV79"/>
<evidence type="ECO:0000256" key="1">
    <source>
        <dbReference type="ARBA" id="ARBA00022574"/>
    </source>
</evidence>
<sequence length="452" mass="48113">MTSSTVLQYEAPWPVYALDWCKSAAPGHQHRPRSSFRLGLGSLTDDYRNRIAIVGLQDERVLVEDDYAPDFGDSYYPDFVTLVEAHHGYPATSLHWQPASANSFGWGQKPTQSELLATTGDALRVWEYASDQSSGGGGSGGYVGKAQSSPQSSGHRLTLRAALSGQSKVQNHSTGAPLTNFSWNEKSPNLIVTASIDTTCTVWNIDTSTAITQLIAHDREVYDVAWLPQSTDIFVSVGADGSLRAFDLRSLEHSTILYETPPPKTAPSAASSNGNSAPGSPGTSARPHTSALLRIAFNPSDSNYMATFHQDGRDIQILDMRSPGQPVMELHAHQAPINALAWSSGSGTEPPLLATAGDDCQLLLWDLAGQTSASPAPRSGHTHGPGSTAGLSASPRPETKKRIVQDPVIAYTGPSEVTNVAWSPRIAGVAGHVAPGEWVAIAMGKSIRALKV</sequence>
<dbReference type="PROSITE" id="PS00678">
    <property type="entry name" value="WD_REPEATS_1"/>
    <property type="match status" value="1"/>
</dbReference>
<proteinExistence type="predicted"/>
<feature type="repeat" description="WD" evidence="3">
    <location>
        <begin position="214"/>
        <end position="256"/>
    </location>
</feature>
<feature type="region of interest" description="Disordered" evidence="4">
    <location>
        <begin position="258"/>
        <end position="287"/>
    </location>
</feature>
<evidence type="ECO:0000313" key="5">
    <source>
        <dbReference type="EMBL" id="EKM53896.1"/>
    </source>
</evidence>
<dbReference type="Gene3D" id="2.130.10.10">
    <property type="entry name" value="YVTN repeat-like/Quinoprotein amine dehydrogenase"/>
    <property type="match status" value="1"/>
</dbReference>
<organism evidence="5 6">
    <name type="scientific">Phanerochaete carnosa (strain HHB-10118-sp)</name>
    <name type="common">White-rot fungus</name>
    <name type="synonym">Peniophora carnosa</name>
    <dbReference type="NCBI Taxonomy" id="650164"/>
    <lineage>
        <taxon>Eukaryota</taxon>
        <taxon>Fungi</taxon>
        <taxon>Dikarya</taxon>
        <taxon>Basidiomycota</taxon>
        <taxon>Agaricomycotina</taxon>
        <taxon>Agaricomycetes</taxon>
        <taxon>Polyporales</taxon>
        <taxon>Phanerochaetaceae</taxon>
        <taxon>Phanerochaete</taxon>
    </lineage>
</organism>
<dbReference type="GeneID" id="18907941"/>
<accession>K5UV79</accession>
<name>K5UV79_PHACS</name>
<dbReference type="PROSITE" id="PS50082">
    <property type="entry name" value="WD_REPEATS_2"/>
    <property type="match status" value="2"/>
</dbReference>
<evidence type="ECO:0000256" key="4">
    <source>
        <dbReference type="SAM" id="MobiDB-lite"/>
    </source>
</evidence>
<dbReference type="Pfam" id="PF00400">
    <property type="entry name" value="WD40"/>
    <property type="match status" value="2"/>
</dbReference>
<feature type="region of interest" description="Disordered" evidence="4">
    <location>
        <begin position="133"/>
        <end position="152"/>
    </location>
</feature>
<reference evidence="5 6" key="1">
    <citation type="journal article" date="2012" name="BMC Genomics">
        <title>Comparative genomics of the white-rot fungi, Phanerochaete carnosa and P. chrysosporium, to elucidate the genetic basis of the distinct wood types they colonize.</title>
        <authorList>
            <person name="Suzuki H."/>
            <person name="MacDonald J."/>
            <person name="Syed K."/>
            <person name="Salamov A."/>
            <person name="Hori C."/>
            <person name="Aerts A."/>
            <person name="Henrissat B."/>
            <person name="Wiebenga A."/>
            <person name="vanKuyk P.A."/>
            <person name="Barry K."/>
            <person name="Lindquist E."/>
            <person name="LaButti K."/>
            <person name="Lapidus A."/>
            <person name="Lucas S."/>
            <person name="Coutinho P."/>
            <person name="Gong Y."/>
            <person name="Samejima M."/>
            <person name="Mahadevan R."/>
            <person name="Abou-Zaid M."/>
            <person name="de Vries R.P."/>
            <person name="Igarashi K."/>
            <person name="Yadav J.S."/>
            <person name="Grigoriev I.V."/>
            <person name="Master E.R."/>
        </authorList>
    </citation>
    <scope>NUCLEOTIDE SEQUENCE [LARGE SCALE GENOMIC DNA]</scope>
    <source>
        <strain evidence="5 6">HHB-10118-sp</strain>
    </source>
</reference>
<keyword evidence="1 3" id="KW-0853">WD repeat</keyword>